<accession>A0A8C6A0A8</accession>
<sequence length="81" mass="9400">MMFSLARYAFSSLKIWRIQQIMARQSHIKQSPDFHDKYGNIVLASGTTFCVVAWVFLTTQMGIQWNPSPVGRVTPKEWNNH</sequence>
<evidence type="ECO:0000313" key="14">
    <source>
        <dbReference type="Proteomes" id="UP000694407"/>
    </source>
</evidence>
<dbReference type="InterPro" id="IPR023272">
    <property type="entry name" value="Cyt_c_oxidase_suVIIB_dom_sf"/>
</dbReference>
<dbReference type="InterPro" id="IPR008433">
    <property type="entry name" value="Cyt_c_oxidase_suVIIB"/>
</dbReference>
<evidence type="ECO:0000256" key="3">
    <source>
        <dbReference type="ARBA" id="ARBA00007351"/>
    </source>
</evidence>
<keyword evidence="9 12" id="KW-0472">Membrane</keyword>
<evidence type="ECO:0000256" key="4">
    <source>
        <dbReference type="ARBA" id="ARBA00022692"/>
    </source>
</evidence>
<evidence type="ECO:0000256" key="7">
    <source>
        <dbReference type="ARBA" id="ARBA00022989"/>
    </source>
</evidence>
<evidence type="ECO:0000256" key="5">
    <source>
        <dbReference type="ARBA" id="ARBA00022792"/>
    </source>
</evidence>
<protein>
    <recommendedName>
        <fullName evidence="10">Cytochrome c oxidase subunit 7B, mitochondrial</fullName>
    </recommendedName>
    <alternativeName>
        <fullName evidence="11">Cytochrome c oxidase polypeptide VIIb</fullName>
    </alternativeName>
</protein>
<gene>
    <name evidence="13" type="primary">COX7B2</name>
</gene>
<dbReference type="PANTHER" id="PTHR16716">
    <property type="entry name" value="CYTOCHROME C OXIDASE SUBUNIT 7B, MITOCHONDRIAL"/>
    <property type="match status" value="1"/>
</dbReference>
<keyword evidence="5" id="KW-0999">Mitochondrion inner membrane</keyword>
<evidence type="ECO:0000313" key="13">
    <source>
        <dbReference type="Ensembl" id="ENSMMMP00000022042.1"/>
    </source>
</evidence>
<dbReference type="Gene3D" id="4.10.51.10">
    <property type="entry name" value="Cytochrome C Oxidase, chain K"/>
    <property type="match status" value="1"/>
</dbReference>
<dbReference type="Proteomes" id="UP000694407">
    <property type="component" value="Unplaced"/>
</dbReference>
<comment type="pathway">
    <text evidence="2">Energy metabolism; oxidative phosphorylation.</text>
</comment>
<feature type="transmembrane region" description="Helical" evidence="12">
    <location>
        <begin position="38"/>
        <end position="57"/>
    </location>
</feature>
<reference evidence="13" key="1">
    <citation type="submission" date="2025-08" db="UniProtKB">
        <authorList>
            <consortium name="Ensembl"/>
        </authorList>
    </citation>
    <scope>IDENTIFICATION</scope>
</reference>
<dbReference type="GO" id="GO:0007283">
    <property type="term" value="P:spermatogenesis"/>
    <property type="evidence" value="ECO:0007669"/>
    <property type="project" value="Ensembl"/>
</dbReference>
<comment type="subcellular location">
    <subcellularLocation>
        <location evidence="1">Mitochondrion inner membrane</location>
        <topology evidence="1">Single-pass membrane protein</topology>
    </subcellularLocation>
</comment>
<evidence type="ECO:0000256" key="6">
    <source>
        <dbReference type="ARBA" id="ARBA00022946"/>
    </source>
</evidence>
<evidence type="ECO:0000256" key="1">
    <source>
        <dbReference type="ARBA" id="ARBA00004434"/>
    </source>
</evidence>
<dbReference type="GeneTree" id="ENSGT00390000012178"/>
<keyword evidence="8" id="KW-0496">Mitochondrion</keyword>
<dbReference type="GO" id="GO:0005743">
    <property type="term" value="C:mitochondrial inner membrane"/>
    <property type="evidence" value="ECO:0007669"/>
    <property type="project" value="UniProtKB-SubCell"/>
</dbReference>
<dbReference type="PANTHER" id="PTHR16716:SF1">
    <property type="entry name" value="CYTOCHROME C OXIDASE SUBUNIT 7B2, MITOCHONDRIAL"/>
    <property type="match status" value="1"/>
</dbReference>
<dbReference type="SUPFAM" id="SSF81423">
    <property type="entry name" value="Mitochondrial cytochrome c oxidase subunit VIIb"/>
    <property type="match status" value="1"/>
</dbReference>
<evidence type="ECO:0000256" key="2">
    <source>
        <dbReference type="ARBA" id="ARBA00004673"/>
    </source>
</evidence>
<evidence type="ECO:0000256" key="10">
    <source>
        <dbReference type="ARBA" id="ARBA00040623"/>
    </source>
</evidence>
<dbReference type="AlphaFoldDB" id="A0A8C6A0A8"/>
<keyword evidence="7 12" id="KW-1133">Transmembrane helix</keyword>
<dbReference type="GO" id="GO:0006123">
    <property type="term" value="P:mitochondrial electron transport, cytochrome c to oxygen"/>
    <property type="evidence" value="ECO:0007669"/>
    <property type="project" value="InterPro"/>
</dbReference>
<keyword evidence="6" id="KW-0809">Transit peptide</keyword>
<evidence type="ECO:0000256" key="9">
    <source>
        <dbReference type="ARBA" id="ARBA00023136"/>
    </source>
</evidence>
<organism evidence="13 14">
    <name type="scientific">Marmota marmota marmota</name>
    <name type="common">Alpine marmot</name>
    <dbReference type="NCBI Taxonomy" id="9994"/>
    <lineage>
        <taxon>Eukaryota</taxon>
        <taxon>Metazoa</taxon>
        <taxon>Chordata</taxon>
        <taxon>Craniata</taxon>
        <taxon>Vertebrata</taxon>
        <taxon>Euteleostomi</taxon>
        <taxon>Mammalia</taxon>
        <taxon>Eutheria</taxon>
        <taxon>Euarchontoglires</taxon>
        <taxon>Glires</taxon>
        <taxon>Rodentia</taxon>
        <taxon>Sciuromorpha</taxon>
        <taxon>Sciuridae</taxon>
        <taxon>Xerinae</taxon>
        <taxon>Marmotini</taxon>
        <taxon>Marmota</taxon>
    </lineage>
</organism>
<evidence type="ECO:0000256" key="8">
    <source>
        <dbReference type="ARBA" id="ARBA00023128"/>
    </source>
</evidence>
<name>A0A8C6A0A8_MARMA</name>
<dbReference type="Ensembl" id="ENSMMMT00000024996.1">
    <property type="protein sequence ID" value="ENSMMMP00000022042.1"/>
    <property type="gene ID" value="ENSMMMG00000019389.1"/>
</dbReference>
<dbReference type="KEGG" id="mmma:107138951"/>
<dbReference type="Pfam" id="PF05392">
    <property type="entry name" value="COX7B"/>
    <property type="match status" value="1"/>
</dbReference>
<evidence type="ECO:0000256" key="12">
    <source>
        <dbReference type="SAM" id="Phobius"/>
    </source>
</evidence>
<comment type="similarity">
    <text evidence="3">Belongs to the cytochrome c oxidase VIIb family.</text>
</comment>
<keyword evidence="14" id="KW-1185">Reference proteome</keyword>
<proteinExistence type="inferred from homology"/>
<evidence type="ECO:0000256" key="11">
    <source>
        <dbReference type="ARBA" id="ARBA00041642"/>
    </source>
</evidence>
<reference evidence="13" key="2">
    <citation type="submission" date="2025-09" db="UniProtKB">
        <authorList>
            <consortium name="Ensembl"/>
        </authorList>
    </citation>
    <scope>IDENTIFICATION</scope>
</reference>
<dbReference type="UniPathway" id="UPA00705"/>
<keyword evidence="4 12" id="KW-0812">Transmembrane</keyword>
<dbReference type="FunFam" id="4.10.51.10:FF:000001">
    <property type="entry name" value="Cytochrome c oxidase subunit 7B, mitochondrial"/>
    <property type="match status" value="1"/>
</dbReference>
<dbReference type="GO" id="GO:0045277">
    <property type="term" value="C:respiratory chain complex IV"/>
    <property type="evidence" value="ECO:0007669"/>
    <property type="project" value="TreeGrafter"/>
</dbReference>
<dbReference type="OrthoDB" id="9937520at2759"/>